<dbReference type="InterPro" id="IPR006571">
    <property type="entry name" value="TLDc_dom"/>
</dbReference>
<evidence type="ECO:0000256" key="4">
    <source>
        <dbReference type="ARBA" id="ARBA00040604"/>
    </source>
</evidence>
<evidence type="ECO:0000259" key="8">
    <source>
        <dbReference type="PROSITE" id="PS51886"/>
    </source>
</evidence>
<dbReference type="EMBL" id="CP092624">
    <property type="protein sequence ID" value="UMM31915.1"/>
    <property type="molecule type" value="Genomic_DNA"/>
</dbReference>
<dbReference type="Gene3D" id="3.10.350.10">
    <property type="entry name" value="LysM domain"/>
    <property type="match status" value="1"/>
</dbReference>
<feature type="region of interest" description="Disordered" evidence="6">
    <location>
        <begin position="676"/>
        <end position="704"/>
    </location>
</feature>
<proteinExistence type="inferred from homology"/>
<feature type="region of interest" description="Disordered" evidence="6">
    <location>
        <begin position="233"/>
        <end position="367"/>
    </location>
</feature>
<evidence type="ECO:0000313" key="10">
    <source>
        <dbReference type="Proteomes" id="UP000829354"/>
    </source>
</evidence>
<feature type="region of interest" description="Disordered" evidence="6">
    <location>
        <begin position="95"/>
        <end position="133"/>
    </location>
</feature>
<feature type="domain" description="LysM" evidence="7">
    <location>
        <begin position="43"/>
        <end position="86"/>
    </location>
</feature>
<evidence type="ECO:0000256" key="2">
    <source>
        <dbReference type="ARBA" id="ARBA00009540"/>
    </source>
</evidence>
<dbReference type="PROSITE" id="PS51782">
    <property type="entry name" value="LYSM"/>
    <property type="match status" value="1"/>
</dbReference>
<feature type="compositionally biased region" description="Basic and acidic residues" evidence="6">
    <location>
        <begin position="799"/>
        <end position="808"/>
    </location>
</feature>
<dbReference type="PANTHER" id="PTHR23354:SF62">
    <property type="entry name" value="MUSTARD, ISOFORM V"/>
    <property type="match status" value="1"/>
</dbReference>
<dbReference type="SUPFAM" id="SSF54106">
    <property type="entry name" value="LysM domain"/>
    <property type="match status" value="1"/>
</dbReference>
<comment type="similarity">
    <text evidence="2">Belongs to the OXR1 family.</text>
</comment>
<evidence type="ECO:0000256" key="3">
    <source>
        <dbReference type="ARBA" id="ARBA00023128"/>
    </source>
</evidence>
<dbReference type="GO" id="GO:0005739">
    <property type="term" value="C:mitochondrion"/>
    <property type="evidence" value="ECO:0007669"/>
    <property type="project" value="UniProtKB-SubCell"/>
</dbReference>
<feature type="compositionally biased region" description="Polar residues" evidence="6">
    <location>
        <begin position="748"/>
        <end position="776"/>
    </location>
</feature>
<comment type="subcellular location">
    <subcellularLocation>
        <location evidence="1">Mitochondrion</location>
    </subcellularLocation>
</comment>
<organism evidence="9 10">
    <name type="scientific">Caenorhabditis briggsae</name>
    <dbReference type="NCBI Taxonomy" id="6238"/>
    <lineage>
        <taxon>Eukaryota</taxon>
        <taxon>Metazoa</taxon>
        <taxon>Ecdysozoa</taxon>
        <taxon>Nematoda</taxon>
        <taxon>Chromadorea</taxon>
        <taxon>Rhabditida</taxon>
        <taxon>Rhabditina</taxon>
        <taxon>Rhabditomorpha</taxon>
        <taxon>Rhabditoidea</taxon>
        <taxon>Rhabditidae</taxon>
        <taxon>Peloderinae</taxon>
        <taxon>Caenorhabditis</taxon>
    </lineage>
</organism>
<accession>A0AAE9EZ87</accession>
<keyword evidence="10" id="KW-1185">Reference proteome</keyword>
<dbReference type="InterPro" id="IPR036779">
    <property type="entry name" value="LysM_dom_sf"/>
</dbReference>
<feature type="compositionally biased region" description="Basic and acidic residues" evidence="6">
    <location>
        <begin position="233"/>
        <end position="266"/>
    </location>
</feature>
<protein>
    <recommendedName>
        <fullName evidence="4">Oxidation resistance protein 1</fullName>
    </recommendedName>
</protein>
<evidence type="ECO:0000256" key="1">
    <source>
        <dbReference type="ARBA" id="ARBA00004173"/>
    </source>
</evidence>
<feature type="coiled-coil region" evidence="5">
    <location>
        <begin position="476"/>
        <end position="503"/>
    </location>
</feature>
<feature type="compositionally biased region" description="Low complexity" evidence="6">
    <location>
        <begin position="686"/>
        <end position="696"/>
    </location>
</feature>
<reference evidence="9 10" key="1">
    <citation type="submission" date="2022-04" db="EMBL/GenBank/DDBJ databases">
        <title>Chromosome-level reference genomes for two strains of Caenorhabditis briggsae: an improved platform for comparative genomics.</title>
        <authorList>
            <person name="Stevens L."/>
            <person name="Andersen E."/>
        </authorList>
    </citation>
    <scope>NUCLEOTIDE SEQUENCE [LARGE SCALE GENOMIC DNA]</scope>
    <source>
        <strain evidence="9">VX34</strain>
        <tissue evidence="9">Whole-organism</tissue>
    </source>
</reference>
<dbReference type="InterPro" id="IPR018392">
    <property type="entry name" value="LysM"/>
</dbReference>
<keyword evidence="3" id="KW-0496">Mitochondrion</keyword>
<feature type="compositionally biased region" description="Basic and acidic residues" evidence="6">
    <location>
        <begin position="296"/>
        <end position="313"/>
    </location>
</feature>
<evidence type="ECO:0000256" key="6">
    <source>
        <dbReference type="SAM" id="MobiDB-lite"/>
    </source>
</evidence>
<dbReference type="Pfam" id="PF01476">
    <property type="entry name" value="LysM"/>
    <property type="match status" value="1"/>
</dbReference>
<keyword evidence="5" id="KW-0175">Coiled coil</keyword>
<gene>
    <name evidence="9" type="ORF">L5515_005925</name>
</gene>
<feature type="compositionally biased region" description="Basic and acidic residues" evidence="6">
    <location>
        <begin position="734"/>
        <end position="743"/>
    </location>
</feature>
<dbReference type="Pfam" id="PF07534">
    <property type="entry name" value="TLD"/>
    <property type="match status" value="1"/>
</dbReference>
<evidence type="ECO:0000256" key="5">
    <source>
        <dbReference type="SAM" id="Coils"/>
    </source>
</evidence>
<feature type="domain" description="TLDc" evidence="8">
    <location>
        <begin position="916"/>
        <end position="1088"/>
    </location>
</feature>
<feature type="region of interest" description="Disordered" evidence="6">
    <location>
        <begin position="726"/>
        <end position="836"/>
    </location>
</feature>
<feature type="compositionally biased region" description="Polar residues" evidence="6">
    <location>
        <begin position="783"/>
        <end position="798"/>
    </location>
</feature>
<sequence>MLTDRLITRIGSLRGLSPLRMGSFGSVSSAPPGSAKIVPAFQMDYTITETDTLERVAASHDCTVGELMKLNKMASRMVFPGQKILVPLANSDDVFDPPSSTSSLKSSGNQVSGIENAEDGIRKGPGGAVPAHVRRGSFTKTQSAPIPRGSNEEADTDCLQRFLKIKVKQVTESDGTVSGTLLVTPNCLMFDPDVSHPLVKENGPDLYGMVANMDEIQSVSVYKEISGLTGDKEEKKRDIFDPEHLRTPEDSPKKEVKNQEEIDIPKNGDVQFEAGSVDSNHSPKFGSDIALPAISEETKDSPCDEHKGSDSRTRAATLGDEEVQMRARSRSRTSSQASSNDERPRSFSELDTPSEGKNIGRFSPNAARRSFGKLGRTLSARAKSIQGTVTSGAEKVVGTAVQGTKTVAHGVVTHTKSAADTLQSGIENGAKAAADVAGRVVDKGQSLMSESINGVQEIFSVPDFEQPAKSPMAMKREQSLAKLQDLRRQTAEARENSAKENRASVFACATSSDEMPHDLLADVDQIIERSRIQSNDSTASQPLLPFYMAVRLTRNKKKKKSSTSSPSYDEDIAFGNKLKREFWFAVPRSQADNIYHFLLQWSPDKYGLDTTAGGTNEEPSVVMVSDGTDKGFIVLGSNADESLGATLTHKTTTHTQLWAPTSLPICTPMTERSRSEDVHTHRTPENQMNLQNNNNNNDEKHKNSNNTILTEFDVKQMMARSRAGTVCVSSIRRQSSEDAEKTILETVRQATPTSDDESTGMSKKGSITSRKSTGSHDSGVGTHPNSPIASNLHLPSSSKDSEERHPDEEKDEENTLIPSITVSPAEDTMEDRKKKNIRHVIMKKMFKKKAAKPMRTRSKSLGAPYAMHTNGEKSTPLFGSLLNREWELVTVSEMCRRLSLDQELELPIPDGANTSQILDELMIRQVMDILPPRAEGYPWVNIYNSEKHGFSLATMYRKMAEFDEDLSPVLLIIRDTKEHVFGAVVSSAIRPSDHYFGTGDSCLLWRFTGEAPHTRELRQFNWTGDNQYFVNAAKDSLSIGAGSGRYGLWFDADLNHGRSQKCETFDNEPLCGDNEDFVIQFIEAYGFRM</sequence>
<dbReference type="SMART" id="SM00584">
    <property type="entry name" value="TLDc"/>
    <property type="match status" value="1"/>
</dbReference>
<dbReference type="PROSITE" id="PS51886">
    <property type="entry name" value="TLDC"/>
    <property type="match status" value="1"/>
</dbReference>
<dbReference type="CDD" id="cd00118">
    <property type="entry name" value="LysM"/>
    <property type="match status" value="1"/>
</dbReference>
<dbReference type="AlphaFoldDB" id="A0AAE9EZ87"/>
<dbReference type="SMART" id="SM00257">
    <property type="entry name" value="LysM"/>
    <property type="match status" value="1"/>
</dbReference>
<evidence type="ECO:0000313" key="9">
    <source>
        <dbReference type="EMBL" id="UMM31915.1"/>
    </source>
</evidence>
<name>A0AAE9EZ87_CAEBR</name>
<evidence type="ECO:0000259" key="7">
    <source>
        <dbReference type="PROSITE" id="PS51782"/>
    </source>
</evidence>
<dbReference type="Proteomes" id="UP000829354">
    <property type="component" value="Chromosome V"/>
</dbReference>
<dbReference type="PANTHER" id="PTHR23354">
    <property type="entry name" value="NUCLEOLAR PROTEIN 7/ESTROGEN RECEPTOR COACTIVATOR-RELATED"/>
    <property type="match status" value="1"/>
</dbReference>